<keyword evidence="8 9" id="KW-0407">Ion channel</keyword>
<comment type="subcellular location">
    <subcellularLocation>
        <location evidence="1 9">Cell membrane</location>
        <topology evidence="1 9">Multi-pass membrane protein</topology>
    </subcellularLocation>
</comment>
<comment type="similarity">
    <text evidence="9">Belongs to the pannexin family.</text>
</comment>
<dbReference type="Pfam" id="PF00876">
    <property type="entry name" value="Innexin"/>
    <property type="match status" value="1"/>
</dbReference>
<keyword evidence="13" id="KW-1185">Reference proteome</keyword>
<sequence length="413" mass="48634">MDRLFKSILSIREIKFRSDDDYVDRLSRQYTVLILVCFAFLVSTKQFVGKPIACWCPAQFTESHRDYTNTVCWVSNTYYLHIATTIPQKTSYDLKDKDEMISYYQWVPLILMFQAVLCFTPCLVWRFTNKRSGINLAHLMDAAHVCSQASYLEIREKAVRYIVNHMDRYLLAQRDYRTGCCIRMKHFIAKVCCLVGGRLYGNYLTSAYLFIKLLYVTNAFGQLFLLDAFLGQNFHMYGFHIVKRLINGRDWSESQRFPRTTLCDFEIRHQARVHSYVVQCVLTINLFNEKIFIFIWFWFVFMAFVTVVNFIKWIIRALYWPGQVQYVRKQLRAFETTQREPGILAKFTENYLRRDGLFIIRLIGLNLGEVVAGEALCGLWNNYSPERRLIAEKPGRKQGGKSRQNGGQRMEVV</sequence>
<evidence type="ECO:0000256" key="8">
    <source>
        <dbReference type="ARBA" id="ARBA00023303"/>
    </source>
</evidence>
<evidence type="ECO:0000256" key="6">
    <source>
        <dbReference type="ARBA" id="ARBA00023065"/>
    </source>
</evidence>
<evidence type="ECO:0000256" key="5">
    <source>
        <dbReference type="ARBA" id="ARBA00022989"/>
    </source>
</evidence>
<reference evidence="11 13" key="2">
    <citation type="journal article" date="2013" name="Nature">
        <title>Insights into bilaterian evolution from three spiralian genomes.</title>
        <authorList>
            <person name="Simakov O."/>
            <person name="Marletaz F."/>
            <person name="Cho S.J."/>
            <person name="Edsinger-Gonzales E."/>
            <person name="Havlak P."/>
            <person name="Hellsten U."/>
            <person name="Kuo D.H."/>
            <person name="Larsson T."/>
            <person name="Lv J."/>
            <person name="Arendt D."/>
            <person name="Savage R."/>
            <person name="Osoegawa K."/>
            <person name="de Jong P."/>
            <person name="Grimwood J."/>
            <person name="Chapman J.A."/>
            <person name="Shapiro H."/>
            <person name="Aerts A."/>
            <person name="Otillar R.P."/>
            <person name="Terry A.Y."/>
            <person name="Boore J.L."/>
            <person name="Grigoriev I.V."/>
            <person name="Lindberg D.R."/>
            <person name="Seaver E.C."/>
            <person name="Weisblat D.A."/>
            <person name="Putnam N.H."/>
            <person name="Rokhsar D.S."/>
        </authorList>
    </citation>
    <scope>NUCLEOTIDE SEQUENCE</scope>
    <source>
        <strain evidence="11 13">I ESC-2004</strain>
    </source>
</reference>
<feature type="region of interest" description="Disordered" evidence="10">
    <location>
        <begin position="394"/>
        <end position="413"/>
    </location>
</feature>
<keyword evidence="3" id="KW-1003">Cell membrane</keyword>
<feature type="transmembrane region" description="Helical" evidence="9">
    <location>
        <begin position="291"/>
        <end position="311"/>
    </location>
</feature>
<evidence type="ECO:0000313" key="11">
    <source>
        <dbReference type="EMBL" id="ELT88857.1"/>
    </source>
</evidence>
<feature type="transmembrane region" description="Helical" evidence="9">
    <location>
        <begin position="207"/>
        <end position="226"/>
    </location>
</feature>
<evidence type="ECO:0000256" key="1">
    <source>
        <dbReference type="ARBA" id="ARBA00004651"/>
    </source>
</evidence>
<evidence type="ECO:0000256" key="10">
    <source>
        <dbReference type="SAM" id="MobiDB-lite"/>
    </source>
</evidence>
<dbReference type="STRING" id="283909.R7TBJ6"/>
<dbReference type="EnsemblMetazoa" id="CapteT99165">
    <property type="protein sequence ID" value="CapteP99165"/>
    <property type="gene ID" value="CapteG99165"/>
</dbReference>
<evidence type="ECO:0000256" key="4">
    <source>
        <dbReference type="ARBA" id="ARBA00022692"/>
    </source>
</evidence>
<proteinExistence type="inferred from homology"/>
<dbReference type="GO" id="GO:0034220">
    <property type="term" value="P:monoatomic ion transmembrane transport"/>
    <property type="evidence" value="ECO:0007669"/>
    <property type="project" value="UniProtKB-KW"/>
</dbReference>
<evidence type="ECO:0000256" key="2">
    <source>
        <dbReference type="ARBA" id="ARBA00022448"/>
    </source>
</evidence>
<dbReference type="GO" id="GO:0005886">
    <property type="term" value="C:plasma membrane"/>
    <property type="evidence" value="ECO:0007669"/>
    <property type="project" value="UniProtKB-SubCell"/>
</dbReference>
<evidence type="ECO:0000256" key="7">
    <source>
        <dbReference type="ARBA" id="ARBA00023136"/>
    </source>
</evidence>
<dbReference type="EMBL" id="AMQN01003376">
    <property type="status" value="NOT_ANNOTATED_CDS"/>
    <property type="molecule type" value="Genomic_DNA"/>
</dbReference>
<dbReference type="PANTHER" id="PTHR11893">
    <property type="entry name" value="INNEXIN"/>
    <property type="match status" value="1"/>
</dbReference>
<dbReference type="InterPro" id="IPR000990">
    <property type="entry name" value="Innexin"/>
</dbReference>
<keyword evidence="7 9" id="KW-0472">Membrane</keyword>
<protein>
    <recommendedName>
        <fullName evidence="9">Innexin</fullName>
    </recommendedName>
</protein>
<comment type="caution">
    <text evidence="9">Lacks conserved residue(s) required for the propagation of feature annotation.</text>
</comment>
<dbReference type="OMA" id="HRAVKIN"/>
<dbReference type="PRINTS" id="PR01262">
    <property type="entry name" value="INNEXIN"/>
</dbReference>
<reference evidence="12" key="3">
    <citation type="submission" date="2015-06" db="UniProtKB">
        <authorList>
            <consortium name="EnsemblMetazoa"/>
        </authorList>
    </citation>
    <scope>IDENTIFICATION</scope>
</reference>
<evidence type="ECO:0000313" key="13">
    <source>
        <dbReference type="Proteomes" id="UP000014760"/>
    </source>
</evidence>
<dbReference type="PROSITE" id="PS51013">
    <property type="entry name" value="PANNEXIN"/>
    <property type="match status" value="1"/>
</dbReference>
<dbReference type="OrthoDB" id="5867527at2759"/>
<reference evidence="13" key="1">
    <citation type="submission" date="2012-12" db="EMBL/GenBank/DDBJ databases">
        <authorList>
            <person name="Hellsten U."/>
            <person name="Grimwood J."/>
            <person name="Chapman J.A."/>
            <person name="Shapiro H."/>
            <person name="Aerts A."/>
            <person name="Otillar R.P."/>
            <person name="Terry A.Y."/>
            <person name="Boore J.L."/>
            <person name="Simakov O."/>
            <person name="Marletaz F."/>
            <person name="Cho S.-J."/>
            <person name="Edsinger-Gonzales E."/>
            <person name="Havlak P."/>
            <person name="Kuo D.-H."/>
            <person name="Larsson T."/>
            <person name="Lv J."/>
            <person name="Arendt D."/>
            <person name="Savage R."/>
            <person name="Osoegawa K."/>
            <person name="de Jong P."/>
            <person name="Lindberg D.R."/>
            <person name="Seaver E.C."/>
            <person name="Weisblat D.A."/>
            <person name="Putnam N.H."/>
            <person name="Grigoriev I.V."/>
            <person name="Rokhsar D.S."/>
        </authorList>
    </citation>
    <scope>NUCLEOTIDE SEQUENCE</scope>
    <source>
        <strain evidence="13">I ESC-2004</strain>
    </source>
</reference>
<dbReference type="HOGENOM" id="CLU_035763_0_1_1"/>
<dbReference type="EMBL" id="KB311659">
    <property type="protein sequence ID" value="ELT88857.1"/>
    <property type="molecule type" value="Genomic_DNA"/>
</dbReference>
<dbReference type="Proteomes" id="UP000014760">
    <property type="component" value="Unassembled WGS sequence"/>
</dbReference>
<comment type="function">
    <text evidence="9">Structural component of the gap junctions.</text>
</comment>
<name>R7TBJ6_CAPTE</name>
<dbReference type="GO" id="GO:0005921">
    <property type="term" value="C:gap junction"/>
    <property type="evidence" value="ECO:0007669"/>
    <property type="project" value="UniProtKB-UniRule"/>
</dbReference>
<gene>
    <name evidence="9" type="primary">inx</name>
    <name evidence="11" type="ORF">CAPTEDRAFT_99165</name>
</gene>
<organism evidence="11">
    <name type="scientific">Capitella teleta</name>
    <name type="common">Polychaete worm</name>
    <dbReference type="NCBI Taxonomy" id="283909"/>
    <lineage>
        <taxon>Eukaryota</taxon>
        <taxon>Metazoa</taxon>
        <taxon>Spiralia</taxon>
        <taxon>Lophotrochozoa</taxon>
        <taxon>Annelida</taxon>
        <taxon>Polychaeta</taxon>
        <taxon>Sedentaria</taxon>
        <taxon>Scolecida</taxon>
        <taxon>Capitellidae</taxon>
        <taxon>Capitella</taxon>
    </lineage>
</organism>
<keyword evidence="6 9" id="KW-0406">Ion transport</keyword>
<dbReference type="PANTHER" id="PTHR11893:SF36">
    <property type="entry name" value="INNEXIN-5"/>
    <property type="match status" value="1"/>
</dbReference>
<keyword evidence="4 9" id="KW-0812">Transmembrane</keyword>
<evidence type="ECO:0000256" key="3">
    <source>
        <dbReference type="ARBA" id="ARBA00022475"/>
    </source>
</evidence>
<accession>R7TBJ6</accession>
<evidence type="ECO:0000313" key="12">
    <source>
        <dbReference type="EnsemblMetazoa" id="CapteP99165"/>
    </source>
</evidence>
<evidence type="ECO:0000256" key="9">
    <source>
        <dbReference type="RuleBase" id="RU010713"/>
    </source>
</evidence>
<feature type="transmembrane region" description="Helical" evidence="9">
    <location>
        <begin position="103"/>
        <end position="125"/>
    </location>
</feature>
<keyword evidence="2 9" id="KW-0813">Transport</keyword>
<dbReference type="AlphaFoldDB" id="R7TBJ6"/>
<dbReference type="FunCoup" id="R7TBJ6">
    <property type="interactions" value="115"/>
</dbReference>
<keyword evidence="5 9" id="KW-1133">Transmembrane helix</keyword>